<evidence type="ECO:0000256" key="3">
    <source>
        <dbReference type="ARBA" id="ARBA00020978"/>
    </source>
</evidence>
<organism evidence="8 9">
    <name type="scientific">Gossypium anomalum</name>
    <dbReference type="NCBI Taxonomy" id="47600"/>
    <lineage>
        <taxon>Eukaryota</taxon>
        <taxon>Viridiplantae</taxon>
        <taxon>Streptophyta</taxon>
        <taxon>Embryophyta</taxon>
        <taxon>Tracheophyta</taxon>
        <taxon>Spermatophyta</taxon>
        <taxon>Magnoliopsida</taxon>
        <taxon>eudicotyledons</taxon>
        <taxon>Gunneridae</taxon>
        <taxon>Pentapetalae</taxon>
        <taxon>rosids</taxon>
        <taxon>malvids</taxon>
        <taxon>Malvales</taxon>
        <taxon>Malvaceae</taxon>
        <taxon>Malvoideae</taxon>
        <taxon>Gossypium</taxon>
    </lineage>
</organism>
<dbReference type="PANTHER" id="PTHR31658">
    <property type="entry name" value="CONSERVED OLIGOMERIC GOLGI COMPLEX SUBUNIT 1"/>
    <property type="match status" value="1"/>
</dbReference>
<evidence type="ECO:0000256" key="7">
    <source>
        <dbReference type="ARBA" id="ARBA00023136"/>
    </source>
</evidence>
<keyword evidence="9" id="KW-1185">Reference proteome</keyword>
<dbReference type="GO" id="GO:0017119">
    <property type="term" value="C:Golgi transport complex"/>
    <property type="evidence" value="ECO:0007669"/>
    <property type="project" value="InterPro"/>
</dbReference>
<comment type="similarity">
    <text evidence="2">Belongs to the COG1 family.</text>
</comment>
<proteinExistence type="inferred from homology"/>
<dbReference type="GO" id="GO:0000139">
    <property type="term" value="C:Golgi membrane"/>
    <property type="evidence" value="ECO:0007669"/>
    <property type="project" value="UniProtKB-SubCell"/>
</dbReference>
<evidence type="ECO:0000256" key="1">
    <source>
        <dbReference type="ARBA" id="ARBA00004395"/>
    </source>
</evidence>
<gene>
    <name evidence="8" type="ORF">CXB51_004604</name>
</gene>
<sequence length="1067" mass="119232">MRLISGSADDRDAESLFRAKPISEIRNVESATNKQIQDKKEELRQLVGTRYRDLIDSADSILQMKSASESISSNISSIHHSIRSLSISRHPRNSKTPPNPTTRLRIYGIACRVKYLVDTPENIWGCLDESMFLEAAARYIRAKHVHSILMLPDGDLDHSNILSNFPLLQHQWQIVESFKAQISQRSRERLLDRGLSVAAYADALAAVAVTDDLDPEQVLRLFLEARKNWILHTLTASAGNGNATSSVAISAFCDVLNIIQVTIGQVGELFLHVMNDMPLFYKVILDSPPASQLFGGIPNPDEEVRLWKSFRDKLESVTVMLHKTFISSTCWSWVRDCGAHIISKINGRYLIDTIPSGQELRTAEKLIRLTMESKEVLQESLEWLKSVFGSDIELPWNRIRELVLEGDLDLWNEIFEDAFVRRMKMIIDSGFEDLTRAVNVSDAIHTIVVTSGEKMDFETYLTTPSTGGGVWFAEPNNLKKLGPLSGNRALPEEGNLQSCLNAYFGPEVSQIRDQVDSCCQRVLEDLLSFLESTNASVRLKDLVPYLQNKCYDCVSAILKELQTELDNLYTAIGSEHKEGDPVPPPLIVERSLFIGRLLFAFENYSKHIPLILGSPRFWVKYTAPAIFEKLPSSLWQSKAVNGSPFSDSLGRQILTSSQRQSSSATAALLGANESASPKLYDLCKIMRELCIRAYSLWISWLCDELSVILSRELGQDDGLSATTSLRGWEEIIVKQEQSDEGSSEMKISLPSMPSLYVISFLCQACAEIHRIGGHVLDKSIVQRFALSLIEKVISIYKNFLSTRDASGAQVSEKGILQVLLDIRFAADVLSGGDFNVNEELSIKPKSKSAFRRKQDHIQTKSAVRDSVDGLIYSFSQKLDPIDWLTYEPYLWENERQSYLRHAVLFGFFVQLNRKYTDTIQKLPTNSESNIMRCSVVPRFKYLPISAPALSSRGNTGKPITAASNDITSRSSWEAYTSGELSRKGDLDDHQSFGVATPFLKSFMQNPENPEVGSRFGESTLKLGSILTDGQVGIFKDRSAAAMSTFGDILPVQAAGLLSSFTTTRADS</sequence>
<dbReference type="GO" id="GO:0015031">
    <property type="term" value="P:protein transport"/>
    <property type="evidence" value="ECO:0007669"/>
    <property type="project" value="UniProtKB-KW"/>
</dbReference>
<name>A0A8J5ZMC9_9ROSI</name>
<dbReference type="PANTHER" id="PTHR31658:SF0">
    <property type="entry name" value="CONSERVED OLIGOMERIC GOLGI COMPLEX SUBUNIT 1"/>
    <property type="match status" value="1"/>
</dbReference>
<keyword evidence="7" id="KW-0472">Membrane</keyword>
<dbReference type="InterPro" id="IPR033370">
    <property type="entry name" value="COG1"/>
</dbReference>
<keyword evidence="4" id="KW-0813">Transport</keyword>
<dbReference type="AlphaFoldDB" id="A0A8J5ZMC9"/>
<evidence type="ECO:0000313" key="8">
    <source>
        <dbReference type="EMBL" id="KAG8501882.1"/>
    </source>
</evidence>
<protein>
    <recommendedName>
        <fullName evidence="3">Conserved oligomeric Golgi complex subunit 1</fullName>
    </recommendedName>
</protein>
<evidence type="ECO:0000256" key="5">
    <source>
        <dbReference type="ARBA" id="ARBA00022927"/>
    </source>
</evidence>
<accession>A0A8J5ZMC9</accession>
<dbReference type="Proteomes" id="UP000701853">
    <property type="component" value="Chromosome 2"/>
</dbReference>
<evidence type="ECO:0000256" key="4">
    <source>
        <dbReference type="ARBA" id="ARBA00022448"/>
    </source>
</evidence>
<reference evidence="8 9" key="1">
    <citation type="journal article" date="2021" name="bioRxiv">
        <title>The Gossypium anomalum genome as a resource for cotton improvement and evolutionary analysis of hybrid incompatibility.</title>
        <authorList>
            <person name="Grover C.E."/>
            <person name="Yuan D."/>
            <person name="Arick M.A."/>
            <person name="Miller E.R."/>
            <person name="Hu G."/>
            <person name="Peterson D.G."/>
            <person name="Wendel J.F."/>
            <person name="Udall J.A."/>
        </authorList>
    </citation>
    <scope>NUCLEOTIDE SEQUENCE [LARGE SCALE GENOMIC DNA]</scope>
    <source>
        <strain evidence="8">JFW-Udall</strain>
        <tissue evidence="8">Leaf</tissue>
    </source>
</reference>
<evidence type="ECO:0000313" key="9">
    <source>
        <dbReference type="Proteomes" id="UP000701853"/>
    </source>
</evidence>
<comment type="subcellular location">
    <subcellularLocation>
        <location evidence="1">Golgi apparatus membrane</location>
        <topology evidence="1">Peripheral membrane protein</topology>
    </subcellularLocation>
</comment>
<dbReference type="Pfam" id="PF08700">
    <property type="entry name" value="VPS51_Exo84_N"/>
    <property type="match status" value="1"/>
</dbReference>
<evidence type="ECO:0000256" key="6">
    <source>
        <dbReference type="ARBA" id="ARBA00023034"/>
    </source>
</evidence>
<dbReference type="OrthoDB" id="46189at2759"/>
<keyword evidence="6" id="KW-0333">Golgi apparatus</keyword>
<evidence type="ECO:0000256" key="2">
    <source>
        <dbReference type="ARBA" id="ARBA00006653"/>
    </source>
</evidence>
<dbReference type="GO" id="GO:0006891">
    <property type="term" value="P:intra-Golgi vesicle-mediated transport"/>
    <property type="evidence" value="ECO:0007669"/>
    <property type="project" value="InterPro"/>
</dbReference>
<comment type="caution">
    <text evidence="8">The sequence shown here is derived from an EMBL/GenBank/DDBJ whole genome shotgun (WGS) entry which is preliminary data.</text>
</comment>
<keyword evidence="5" id="KW-0653">Protein transport</keyword>
<dbReference type="EMBL" id="JAHUZN010000002">
    <property type="protein sequence ID" value="KAG8501882.1"/>
    <property type="molecule type" value="Genomic_DNA"/>
</dbReference>